<dbReference type="EnsemblMetazoa" id="CJA31762.1">
    <property type="protein sequence ID" value="CJA31762.1"/>
    <property type="gene ID" value="WBGene00207609"/>
</dbReference>
<evidence type="ECO:0000313" key="2">
    <source>
        <dbReference type="Proteomes" id="UP000005237"/>
    </source>
</evidence>
<dbReference type="Gene3D" id="3.30.420.40">
    <property type="match status" value="1"/>
</dbReference>
<dbReference type="PANTHER" id="PTHR12862">
    <property type="entry name" value="BADF TYPE ATPASE DOMAIN-CONTAINING PROTEIN"/>
    <property type="match status" value="1"/>
</dbReference>
<dbReference type="SUPFAM" id="SSF53067">
    <property type="entry name" value="Actin-like ATPase domain"/>
    <property type="match status" value="1"/>
</dbReference>
<reference evidence="2" key="1">
    <citation type="submission" date="2010-08" db="EMBL/GenBank/DDBJ databases">
        <authorList>
            <consortium name="Caenorhabditis japonica Sequencing Consortium"/>
            <person name="Wilson R.K."/>
        </authorList>
    </citation>
    <scope>NUCLEOTIDE SEQUENCE [LARGE SCALE GENOMIC DNA]</scope>
    <source>
        <strain evidence="2">DF5081</strain>
    </source>
</reference>
<sequence>MWVFTSEQSSQERRSSIRNTATKMIHRNIDDREFKGDAPNYAKLIKEFVDDTMVNSQDKNIEALTVVFNKELGQSDMFAFFESVKSAILALKVSKNVFVLHECQMWRQLYFPTVNAWQNVGVLYGGTGSFFHLHDAKNFMLCGGRGLFGDLGSAFTVSYMAIKSVMDHADNGLAPGKNVTVLKQLIKKHFEVENAMEVANCLQNQNGFDTHEFAGLAQQMAERECVCVRLKV</sequence>
<accession>A0A8R1IJQ0</accession>
<dbReference type="AlphaFoldDB" id="A0A8R1IJQ0"/>
<keyword evidence="2" id="KW-1185">Reference proteome</keyword>
<proteinExistence type="predicted"/>
<dbReference type="Proteomes" id="UP000005237">
    <property type="component" value="Unassembled WGS sequence"/>
</dbReference>
<dbReference type="PANTHER" id="PTHR12862:SF0">
    <property type="entry name" value="N-ACETYL-D-GLUCOSAMINE KINASE"/>
    <property type="match status" value="1"/>
</dbReference>
<organism evidence="1 2">
    <name type="scientific">Caenorhabditis japonica</name>
    <dbReference type="NCBI Taxonomy" id="281687"/>
    <lineage>
        <taxon>Eukaryota</taxon>
        <taxon>Metazoa</taxon>
        <taxon>Ecdysozoa</taxon>
        <taxon>Nematoda</taxon>
        <taxon>Chromadorea</taxon>
        <taxon>Rhabditida</taxon>
        <taxon>Rhabditina</taxon>
        <taxon>Rhabditomorpha</taxon>
        <taxon>Rhabditoidea</taxon>
        <taxon>Rhabditidae</taxon>
        <taxon>Peloderinae</taxon>
        <taxon>Caenorhabditis</taxon>
    </lineage>
</organism>
<evidence type="ECO:0000313" key="1">
    <source>
        <dbReference type="EnsemblMetazoa" id="CJA31762.1"/>
    </source>
</evidence>
<dbReference type="InterPro" id="IPR039758">
    <property type="entry name" value="NAGK-like"/>
</dbReference>
<dbReference type="InterPro" id="IPR043129">
    <property type="entry name" value="ATPase_NBD"/>
</dbReference>
<dbReference type="GO" id="GO:0045127">
    <property type="term" value="F:N-acetylglucosamine kinase activity"/>
    <property type="evidence" value="ECO:0007669"/>
    <property type="project" value="InterPro"/>
</dbReference>
<name>A0A8R1IJQ0_CAEJA</name>
<protein>
    <submittedName>
        <fullName evidence="1">Uncharacterized protein</fullName>
    </submittedName>
</protein>
<reference evidence="1" key="2">
    <citation type="submission" date="2022-06" db="UniProtKB">
        <authorList>
            <consortium name="EnsemblMetazoa"/>
        </authorList>
    </citation>
    <scope>IDENTIFICATION</scope>
    <source>
        <strain evidence="1">DF5081</strain>
    </source>
</reference>